<proteinExistence type="predicted"/>
<reference evidence="2" key="1">
    <citation type="journal article" date="2019" name="Int. J. Syst. Evol. Microbiol.">
        <title>The Global Catalogue of Microorganisms (GCM) 10K type strain sequencing project: providing services to taxonomists for standard genome sequencing and annotation.</title>
        <authorList>
            <consortium name="The Broad Institute Genomics Platform"/>
            <consortium name="The Broad Institute Genome Sequencing Center for Infectious Disease"/>
            <person name="Wu L."/>
            <person name="Ma J."/>
        </authorList>
    </citation>
    <scope>NUCLEOTIDE SEQUENCE [LARGE SCALE GENOMIC DNA]</scope>
    <source>
        <strain evidence="2">CCUG 55995</strain>
    </source>
</reference>
<gene>
    <name evidence="1" type="ORF">ACFO0D_07120</name>
</gene>
<evidence type="ECO:0000313" key="1">
    <source>
        <dbReference type="EMBL" id="MFC4638109.1"/>
    </source>
</evidence>
<dbReference type="SUPFAM" id="SSF53335">
    <property type="entry name" value="S-adenosyl-L-methionine-dependent methyltransferases"/>
    <property type="match status" value="1"/>
</dbReference>
<organism evidence="1 2">
    <name type="scientific">Deinococcus hohokamensis</name>
    <dbReference type="NCBI Taxonomy" id="309883"/>
    <lineage>
        <taxon>Bacteria</taxon>
        <taxon>Thermotogati</taxon>
        <taxon>Deinococcota</taxon>
        <taxon>Deinococci</taxon>
        <taxon>Deinococcales</taxon>
        <taxon>Deinococcaceae</taxon>
        <taxon>Deinococcus</taxon>
    </lineage>
</organism>
<protein>
    <submittedName>
        <fullName evidence="1">Class I SAM-dependent methyltransferase</fullName>
    </submittedName>
</protein>
<comment type="caution">
    <text evidence="1">The sequence shown here is derived from an EMBL/GenBank/DDBJ whole genome shotgun (WGS) entry which is preliminary data.</text>
</comment>
<dbReference type="Proteomes" id="UP001595952">
    <property type="component" value="Unassembled WGS sequence"/>
</dbReference>
<keyword evidence="1" id="KW-0489">Methyltransferase</keyword>
<name>A0ABV9I7E8_9DEIO</name>
<sequence length="182" mass="20239">MPVLKVILGAGEQRWPGWTATQQADLDLLDPQSFARFFGTRRADAFLCEHVWEHLEPADGQAAAQLVARYLRPGGFLRVAVPDGHHPDPDYQALVAVGGPGPAADHRVLYTLETLAPLLTNAGLTVWPLEWWDRTGTFHRADWSPHDGPVYRSSHLDHRNEAWRQGRGPLGFTSLLLDAVKP</sequence>
<dbReference type="Pfam" id="PF13489">
    <property type="entry name" value="Methyltransf_23"/>
    <property type="match status" value="1"/>
</dbReference>
<keyword evidence="2" id="KW-1185">Reference proteome</keyword>
<evidence type="ECO:0000313" key="2">
    <source>
        <dbReference type="Proteomes" id="UP001595952"/>
    </source>
</evidence>
<dbReference type="InterPro" id="IPR029063">
    <property type="entry name" value="SAM-dependent_MTases_sf"/>
</dbReference>
<keyword evidence="1" id="KW-0808">Transferase</keyword>
<dbReference type="GO" id="GO:0008168">
    <property type="term" value="F:methyltransferase activity"/>
    <property type="evidence" value="ECO:0007669"/>
    <property type="project" value="UniProtKB-KW"/>
</dbReference>
<dbReference type="Gene3D" id="3.40.50.150">
    <property type="entry name" value="Vaccinia Virus protein VP39"/>
    <property type="match status" value="1"/>
</dbReference>
<dbReference type="RefSeq" id="WP_380061162.1">
    <property type="nucleotide sequence ID" value="NZ_JBHSEI010000004.1"/>
</dbReference>
<dbReference type="GO" id="GO:0032259">
    <property type="term" value="P:methylation"/>
    <property type="evidence" value="ECO:0007669"/>
    <property type="project" value="UniProtKB-KW"/>
</dbReference>
<dbReference type="EMBL" id="JBHSEI010000004">
    <property type="protein sequence ID" value="MFC4638109.1"/>
    <property type="molecule type" value="Genomic_DNA"/>
</dbReference>
<accession>A0ABV9I7E8</accession>